<dbReference type="SUPFAM" id="SSF53098">
    <property type="entry name" value="Ribonuclease H-like"/>
    <property type="match status" value="1"/>
</dbReference>
<dbReference type="PANTHER" id="PTHR35004">
    <property type="entry name" value="TRANSPOSASE RV3428C-RELATED"/>
    <property type="match status" value="1"/>
</dbReference>
<organism evidence="3 4">
    <name type="scientific">Globicatella sulfidifaciens DSM 15739</name>
    <dbReference type="NCBI Taxonomy" id="1121925"/>
    <lineage>
        <taxon>Bacteria</taxon>
        <taxon>Bacillati</taxon>
        <taxon>Bacillota</taxon>
        <taxon>Bacilli</taxon>
        <taxon>Lactobacillales</taxon>
        <taxon>Aerococcaceae</taxon>
        <taxon>Globicatella</taxon>
    </lineage>
</organism>
<dbReference type="PROSITE" id="PS50994">
    <property type="entry name" value="INTEGRASE"/>
    <property type="match status" value="1"/>
</dbReference>
<dbReference type="EMBL" id="FUWO01000022">
    <property type="protein sequence ID" value="SJZ81564.1"/>
    <property type="molecule type" value="Genomic_DNA"/>
</dbReference>
<dbReference type="NCBIfam" id="NF033546">
    <property type="entry name" value="transpos_IS21"/>
    <property type="match status" value="1"/>
</dbReference>
<gene>
    <name evidence="3" type="ORF">SAMN02746011_01825</name>
</gene>
<feature type="region of interest" description="Disordered" evidence="1">
    <location>
        <begin position="376"/>
        <end position="399"/>
    </location>
</feature>
<dbReference type="STRING" id="1121925.SAMN02746011_01825"/>
<sequence>MDFSKVNRIAKVHHYKKKGFSNAKISRMLGIHRNTVRSDLEKRPDEAIAWVENLNTRSKKLDPFKETILNWLNDEPELSAAQVEDWLDEQFSYTEAAPSTIRSYVKELRETYGIPKVLTYRNYEAVPELPPGKQIQVDFGEITVKRGLTDSRVKLYCIGFVLSHSRYKYAEWQEKPFTTNDVIRAHENAFDYFGGRTEEIVYDQDKLMIVSENHGDILFTKQFQAYVLERQFIVHVCRAADPESKGKVEAVIKFVKYNFARGRRFYSIESWQEQCESWLTRRGNYKKHEKIKKRPIDVFTLEKSHLISISDKPILSNNESITKTVLKDNTIQFKSNYYSVPIGTYRPRKTTKVRVVISNNRLSVFELKSSHQLADHPLAKGKGKLTKDPNHGREAERKQKLEQHISKVLSHFHNKEEATIFINQLKIRYPRHMRDQLRVIETVIEQNNNVLDKALNECIILNLFSANFLRDVASELARRQLQTNLHDIESDSLSERYQSITAVERSVESYLQVLGGKES</sequence>
<dbReference type="AlphaFoldDB" id="A0A1T4NQS5"/>
<reference evidence="4" key="1">
    <citation type="submission" date="2017-02" db="EMBL/GenBank/DDBJ databases">
        <authorList>
            <person name="Varghese N."/>
            <person name="Submissions S."/>
        </authorList>
    </citation>
    <scope>NUCLEOTIDE SEQUENCE [LARGE SCALE GENOMIC DNA]</scope>
    <source>
        <strain evidence="4">DSM 15739</strain>
    </source>
</reference>
<feature type="domain" description="Integrase catalytic" evidence="2">
    <location>
        <begin position="126"/>
        <end position="303"/>
    </location>
</feature>
<keyword evidence="4" id="KW-1185">Reference proteome</keyword>
<evidence type="ECO:0000313" key="4">
    <source>
        <dbReference type="Proteomes" id="UP000189941"/>
    </source>
</evidence>
<proteinExistence type="predicted"/>
<dbReference type="InterPro" id="IPR001584">
    <property type="entry name" value="Integrase_cat-core"/>
</dbReference>
<dbReference type="InterPro" id="IPR012337">
    <property type="entry name" value="RNaseH-like_sf"/>
</dbReference>
<evidence type="ECO:0000313" key="3">
    <source>
        <dbReference type="EMBL" id="SJZ81564.1"/>
    </source>
</evidence>
<name>A0A1T4NQS5_9LACT</name>
<dbReference type="OrthoDB" id="92877at2"/>
<dbReference type="Gene3D" id="3.30.420.10">
    <property type="entry name" value="Ribonuclease H-like superfamily/Ribonuclease H"/>
    <property type="match status" value="1"/>
</dbReference>
<dbReference type="Proteomes" id="UP000189941">
    <property type="component" value="Unassembled WGS sequence"/>
</dbReference>
<evidence type="ECO:0000259" key="2">
    <source>
        <dbReference type="PROSITE" id="PS50994"/>
    </source>
</evidence>
<evidence type="ECO:0000256" key="1">
    <source>
        <dbReference type="SAM" id="MobiDB-lite"/>
    </source>
</evidence>
<protein>
    <submittedName>
        <fullName evidence="3">Transposase</fullName>
    </submittedName>
</protein>
<dbReference type="RefSeq" id="WP_078756510.1">
    <property type="nucleotide sequence ID" value="NZ_FUWO01000022.1"/>
</dbReference>
<dbReference type="GO" id="GO:0003676">
    <property type="term" value="F:nucleic acid binding"/>
    <property type="evidence" value="ECO:0007669"/>
    <property type="project" value="InterPro"/>
</dbReference>
<feature type="compositionally biased region" description="Basic and acidic residues" evidence="1">
    <location>
        <begin position="385"/>
        <end position="399"/>
    </location>
</feature>
<dbReference type="GO" id="GO:0015074">
    <property type="term" value="P:DNA integration"/>
    <property type="evidence" value="ECO:0007669"/>
    <property type="project" value="InterPro"/>
</dbReference>
<accession>A0A1T4NQS5</accession>
<dbReference type="PANTHER" id="PTHR35004:SF6">
    <property type="entry name" value="TRANSPOSASE"/>
    <property type="match status" value="1"/>
</dbReference>
<dbReference type="InterPro" id="IPR036397">
    <property type="entry name" value="RNaseH_sf"/>
</dbReference>